<dbReference type="EMBL" id="BSUO01000001">
    <property type="protein sequence ID" value="GMA42265.1"/>
    <property type="molecule type" value="Genomic_DNA"/>
</dbReference>
<proteinExistence type="inferred from homology"/>
<dbReference type="InterPro" id="IPR000805">
    <property type="entry name" value="Glyco_hydro_26"/>
</dbReference>
<feature type="active site" description="Nucleophile" evidence="4">
    <location>
        <position position="279"/>
    </location>
</feature>
<keyword evidence="5" id="KW-0732">Signal</keyword>
<keyword evidence="2 4" id="KW-0378">Hydrolase</keyword>
<dbReference type="Proteomes" id="UP001157126">
    <property type="component" value="Unassembled WGS sequence"/>
</dbReference>
<evidence type="ECO:0000259" key="6">
    <source>
        <dbReference type="PROSITE" id="PS51764"/>
    </source>
</evidence>
<gene>
    <name evidence="7" type="ORF">GCM10025883_43100</name>
</gene>
<keyword evidence="8" id="KW-1185">Reference proteome</keyword>
<evidence type="ECO:0000256" key="4">
    <source>
        <dbReference type="PROSITE-ProRule" id="PRU01100"/>
    </source>
</evidence>
<dbReference type="RefSeq" id="WP_284305704.1">
    <property type="nucleotide sequence ID" value="NZ_BSUO01000001.1"/>
</dbReference>
<dbReference type="Pfam" id="PF02156">
    <property type="entry name" value="Glyco_hydro_26"/>
    <property type="match status" value="1"/>
</dbReference>
<dbReference type="PANTHER" id="PTHR40079:SF4">
    <property type="entry name" value="GH26 DOMAIN-CONTAINING PROTEIN-RELATED"/>
    <property type="match status" value="1"/>
</dbReference>
<sequence>MSFRRTSSVVAAGAAAMLTLGLAVPAQPAHAEPRKAGAAAKRILGTSASSNSWYSGAWTGGYLSGQRAADWGAWRGSPSDMATTYPERGSWNAIKNSTWHIETFRSFRGGLMYGVPLLPSDGSASLKDVAAGKHDAVFRKVATDLRKKGRGKAIARIGWEANGHWYPWKATAGNAADYRRAFARVATVMRKASPQIVIDFDINCGSSLAGQSNRLDSLTKLYPGDKYVDLIGCDVYDWHQTGATNASQWRSALQPKNAPGLADVAAFARKRGKGMSVPEWGLAKPGAGGNGDNPFYITQMRRFFEQNSDVLVVESYFNEHADYIQNSLWTENPQNLKSAAVYRKLW</sequence>
<evidence type="ECO:0000313" key="7">
    <source>
        <dbReference type="EMBL" id="GMA42265.1"/>
    </source>
</evidence>
<dbReference type="PANTHER" id="PTHR40079">
    <property type="entry name" value="MANNAN ENDO-1,4-BETA-MANNOSIDASE E-RELATED"/>
    <property type="match status" value="1"/>
</dbReference>
<evidence type="ECO:0000313" key="8">
    <source>
        <dbReference type="Proteomes" id="UP001157126"/>
    </source>
</evidence>
<comment type="similarity">
    <text evidence="1 4">Belongs to the glycosyl hydrolase 26 family.</text>
</comment>
<feature type="chain" id="PRO_5047283398" description="GH26 domain-containing protein" evidence="5">
    <location>
        <begin position="32"/>
        <end position="346"/>
    </location>
</feature>
<name>A0ABQ6IWE1_9MICO</name>
<keyword evidence="3 4" id="KW-0326">Glycosidase</keyword>
<reference evidence="8" key="1">
    <citation type="journal article" date="2019" name="Int. J. Syst. Evol. Microbiol.">
        <title>The Global Catalogue of Microorganisms (GCM) 10K type strain sequencing project: providing services to taxonomists for standard genome sequencing and annotation.</title>
        <authorList>
            <consortium name="The Broad Institute Genomics Platform"/>
            <consortium name="The Broad Institute Genome Sequencing Center for Infectious Disease"/>
            <person name="Wu L."/>
            <person name="Ma J."/>
        </authorList>
    </citation>
    <scope>NUCLEOTIDE SEQUENCE [LARGE SCALE GENOMIC DNA]</scope>
    <source>
        <strain evidence="8">NBRC 113072</strain>
    </source>
</reference>
<dbReference type="InterPro" id="IPR017853">
    <property type="entry name" value="GH"/>
</dbReference>
<dbReference type="InterPro" id="IPR022790">
    <property type="entry name" value="GH26_dom"/>
</dbReference>
<comment type="caution">
    <text evidence="7">The sequence shown here is derived from an EMBL/GenBank/DDBJ whole genome shotgun (WGS) entry which is preliminary data.</text>
</comment>
<dbReference type="PROSITE" id="PS51764">
    <property type="entry name" value="GH26"/>
    <property type="match status" value="1"/>
</dbReference>
<dbReference type="SUPFAM" id="SSF51445">
    <property type="entry name" value="(Trans)glycosidases"/>
    <property type="match status" value="1"/>
</dbReference>
<feature type="domain" description="GH26" evidence="6">
    <location>
        <begin position="4"/>
        <end position="346"/>
    </location>
</feature>
<feature type="active site" description="Proton donor" evidence="4">
    <location>
        <position position="160"/>
    </location>
</feature>
<protein>
    <recommendedName>
        <fullName evidence="6">GH26 domain-containing protein</fullName>
    </recommendedName>
</protein>
<feature type="signal peptide" evidence="5">
    <location>
        <begin position="1"/>
        <end position="31"/>
    </location>
</feature>
<organism evidence="7 8">
    <name type="scientific">Mobilicoccus caccae</name>
    <dbReference type="NCBI Taxonomy" id="1859295"/>
    <lineage>
        <taxon>Bacteria</taxon>
        <taxon>Bacillati</taxon>
        <taxon>Actinomycetota</taxon>
        <taxon>Actinomycetes</taxon>
        <taxon>Micrococcales</taxon>
        <taxon>Dermatophilaceae</taxon>
        <taxon>Mobilicoccus</taxon>
    </lineage>
</organism>
<accession>A0ABQ6IWE1</accession>
<dbReference type="Gene3D" id="3.20.20.80">
    <property type="entry name" value="Glycosidases"/>
    <property type="match status" value="1"/>
</dbReference>
<evidence type="ECO:0000256" key="3">
    <source>
        <dbReference type="ARBA" id="ARBA00023295"/>
    </source>
</evidence>
<evidence type="ECO:0000256" key="5">
    <source>
        <dbReference type="SAM" id="SignalP"/>
    </source>
</evidence>
<evidence type="ECO:0000256" key="1">
    <source>
        <dbReference type="ARBA" id="ARBA00007754"/>
    </source>
</evidence>
<evidence type="ECO:0000256" key="2">
    <source>
        <dbReference type="ARBA" id="ARBA00022801"/>
    </source>
</evidence>